<dbReference type="Gene3D" id="3.10.620.30">
    <property type="match status" value="1"/>
</dbReference>
<dbReference type="AlphaFoldDB" id="A0A1E3L9H3"/>
<feature type="domain" description="Transglutaminase-like" evidence="2">
    <location>
        <begin position="174"/>
        <end position="230"/>
    </location>
</feature>
<protein>
    <recommendedName>
        <fullName evidence="2">Transglutaminase-like domain-containing protein</fullName>
    </recommendedName>
</protein>
<evidence type="ECO:0000313" key="4">
    <source>
        <dbReference type="Proteomes" id="UP000094578"/>
    </source>
</evidence>
<dbReference type="SUPFAM" id="SSF54001">
    <property type="entry name" value="Cysteine proteinases"/>
    <property type="match status" value="1"/>
</dbReference>
<evidence type="ECO:0000256" key="1">
    <source>
        <dbReference type="SAM" id="SignalP"/>
    </source>
</evidence>
<dbReference type="InterPro" id="IPR038765">
    <property type="entry name" value="Papain-like_cys_pep_sf"/>
</dbReference>
<dbReference type="PANTHER" id="PTHR46333">
    <property type="entry name" value="CYTOKINESIS PROTEIN 3"/>
    <property type="match status" value="1"/>
</dbReference>
<evidence type="ECO:0000259" key="2">
    <source>
        <dbReference type="SMART" id="SM00460"/>
    </source>
</evidence>
<keyword evidence="1" id="KW-0732">Signal</keyword>
<dbReference type="InterPro" id="IPR052557">
    <property type="entry name" value="CAP/Cytokinesis_protein"/>
</dbReference>
<proteinExistence type="predicted"/>
<sequence length="373" mass="41383">MNRSSQLWVKTLLAGTLVFSAVPAISFSGNTAYAATSQITVNSTTDIVDQLYKGLMNRSAQVTFTYKGSTAKLKSMLQDSFETALEKDPYTMYILDSYGLTWRSNAYSALVTVDMKYRETVTQTKYVNEKVVQTVAQIITPGMNDHQKVKAIHDWVVQHLKYDETYTRYTAYEALYDGTAVCQGYALLSYALLKQAGVENKIVEGTAGGELHAWNLVNIDGNWYHMDTTWDDPLPDQGDGVDTNYYLRTDAQMKQDHNWTKTYPAATVAYKDTLNTLIASGGDTSGFYKQLEQNLNYAVDNSPAAVNSAVDLKEQVKNAKASGQSSLVFRYNGNITSLKSDLSRLSAVGIKSISYTVQSLGSSNDLKVNLSWK</sequence>
<dbReference type="RefSeq" id="WP_069325626.1">
    <property type="nucleotide sequence ID" value="NZ_MDER01000002.1"/>
</dbReference>
<dbReference type="Pfam" id="PF01841">
    <property type="entry name" value="Transglut_core"/>
    <property type="match status" value="1"/>
</dbReference>
<dbReference type="GO" id="GO:0005737">
    <property type="term" value="C:cytoplasm"/>
    <property type="evidence" value="ECO:0007669"/>
    <property type="project" value="TreeGrafter"/>
</dbReference>
<name>A0A1E3L9H3_9BACL</name>
<organism evidence="3 4">
    <name type="scientific">Paenibacillus nuruki</name>
    <dbReference type="NCBI Taxonomy" id="1886670"/>
    <lineage>
        <taxon>Bacteria</taxon>
        <taxon>Bacillati</taxon>
        <taxon>Bacillota</taxon>
        <taxon>Bacilli</taxon>
        <taxon>Bacillales</taxon>
        <taxon>Paenibacillaceae</taxon>
        <taxon>Paenibacillus</taxon>
    </lineage>
</organism>
<dbReference type="SMART" id="SM00460">
    <property type="entry name" value="TGc"/>
    <property type="match status" value="1"/>
</dbReference>
<dbReference type="STRING" id="1886670.PTI45_00139"/>
<feature type="signal peptide" evidence="1">
    <location>
        <begin position="1"/>
        <end position="34"/>
    </location>
</feature>
<feature type="chain" id="PRO_5009131561" description="Transglutaminase-like domain-containing protein" evidence="1">
    <location>
        <begin position="35"/>
        <end position="373"/>
    </location>
</feature>
<dbReference type="EMBL" id="MDER01000002">
    <property type="protein sequence ID" value="ODP30418.1"/>
    <property type="molecule type" value="Genomic_DNA"/>
</dbReference>
<dbReference type="PANTHER" id="PTHR46333:SF2">
    <property type="entry name" value="CYTOKINESIS PROTEIN 3"/>
    <property type="match status" value="1"/>
</dbReference>
<reference evidence="3 4" key="1">
    <citation type="submission" date="2016-08" db="EMBL/GenBank/DDBJ databases">
        <title>Genome sequencing of Paenibacillus sp. TI45-13ar, isolated from Korean traditional nuruk.</title>
        <authorList>
            <person name="Kim S.-J."/>
        </authorList>
    </citation>
    <scope>NUCLEOTIDE SEQUENCE [LARGE SCALE GENOMIC DNA]</scope>
    <source>
        <strain evidence="3 4">TI45-13ar</strain>
    </source>
</reference>
<dbReference type="InterPro" id="IPR002931">
    <property type="entry name" value="Transglutaminase-like"/>
</dbReference>
<dbReference type="PATRIC" id="fig|1886670.3.peg.140"/>
<dbReference type="Proteomes" id="UP000094578">
    <property type="component" value="Unassembled WGS sequence"/>
</dbReference>
<accession>A0A1E3L9H3</accession>
<gene>
    <name evidence="3" type="ORF">PTI45_00139</name>
</gene>
<keyword evidence="4" id="KW-1185">Reference proteome</keyword>
<comment type="caution">
    <text evidence="3">The sequence shown here is derived from an EMBL/GenBank/DDBJ whole genome shotgun (WGS) entry which is preliminary data.</text>
</comment>
<evidence type="ECO:0000313" key="3">
    <source>
        <dbReference type="EMBL" id="ODP30418.1"/>
    </source>
</evidence>